<feature type="transmembrane region" description="Helical" evidence="6">
    <location>
        <begin position="399"/>
        <end position="418"/>
    </location>
</feature>
<dbReference type="Gene3D" id="1.20.1250.20">
    <property type="entry name" value="MFS general substrate transporter like domains"/>
    <property type="match status" value="1"/>
</dbReference>
<feature type="transmembrane region" description="Helical" evidence="6">
    <location>
        <begin position="275"/>
        <end position="297"/>
    </location>
</feature>
<dbReference type="GO" id="GO:0005886">
    <property type="term" value="C:plasma membrane"/>
    <property type="evidence" value="ECO:0007669"/>
    <property type="project" value="UniProtKB-SubCell"/>
</dbReference>
<sequence length="422" mass="43711">MAINSNPAAPLPADPPSASSRSTQHEARALGLYLLFATLAWGIPSSSAPTLLQALLAQVDDAQKVRLAAIISTVSAILSVIAAFTVGALSDRTRSRFGARKPWILGTALFSAVSLLLVPAADSFLLILVSFVGFQVGLASMVVALSALLPDHIPADRLGRVSSLIGIGSLLGIAVGGVVASAFISVPRVGLAVVPWLMVLAAVVGWFIIPTSSTLDRRPEHASVKNLLIALRPPADRDFWLVFGGRLAFLLALVTVIGYQLFILTDHFGAADDEAGRILALAGVILAAGAGVSTVVFGVLSDRLQRRRPFIIGAAIVLAVALGLLLTSREPLAFLLFAAVASLAYGTYISVDQALMVEVLPDHDAAAKDLGFLTVANTAPGIFAPGLAAVLVAAGGYPAVFIGAIAIAMASIVFILPIKRVR</sequence>
<accession>A0A327ZAT9</accession>
<evidence type="ECO:0000256" key="1">
    <source>
        <dbReference type="ARBA" id="ARBA00004651"/>
    </source>
</evidence>
<comment type="caution">
    <text evidence="8">The sequence shown here is derived from an EMBL/GenBank/DDBJ whole genome shotgun (WGS) entry which is preliminary data.</text>
</comment>
<evidence type="ECO:0000313" key="9">
    <source>
        <dbReference type="Proteomes" id="UP000249341"/>
    </source>
</evidence>
<gene>
    <name evidence="8" type="ORF">B0I29_108199</name>
</gene>
<feature type="transmembrane region" description="Helical" evidence="6">
    <location>
        <begin position="309"/>
        <end position="326"/>
    </location>
</feature>
<protein>
    <submittedName>
        <fullName evidence="8">MFS-type transporter involved in bile tolerance (Atg22 family)</fullName>
    </submittedName>
</protein>
<keyword evidence="2 6" id="KW-0812">Transmembrane</keyword>
<evidence type="ECO:0000256" key="3">
    <source>
        <dbReference type="ARBA" id="ARBA00022989"/>
    </source>
</evidence>
<feature type="transmembrane region" description="Helical" evidence="6">
    <location>
        <begin position="102"/>
        <end position="121"/>
    </location>
</feature>
<feature type="transmembrane region" description="Helical" evidence="6">
    <location>
        <begin position="332"/>
        <end position="351"/>
    </location>
</feature>
<dbReference type="EMBL" id="QLMJ01000008">
    <property type="protein sequence ID" value="RAK36609.1"/>
    <property type="molecule type" value="Genomic_DNA"/>
</dbReference>
<feature type="domain" description="Major facilitator superfamily (MFS) profile" evidence="7">
    <location>
        <begin position="30"/>
        <end position="422"/>
    </location>
</feature>
<dbReference type="InterPro" id="IPR011701">
    <property type="entry name" value="MFS"/>
</dbReference>
<dbReference type="SUPFAM" id="SSF103473">
    <property type="entry name" value="MFS general substrate transporter"/>
    <property type="match status" value="1"/>
</dbReference>
<dbReference type="Pfam" id="PF07690">
    <property type="entry name" value="MFS_1"/>
    <property type="match status" value="1"/>
</dbReference>
<dbReference type="AlphaFoldDB" id="A0A327ZAT9"/>
<keyword evidence="9" id="KW-1185">Reference proteome</keyword>
<feature type="transmembrane region" description="Helical" evidence="6">
    <location>
        <begin position="372"/>
        <end position="393"/>
    </location>
</feature>
<evidence type="ECO:0000259" key="7">
    <source>
        <dbReference type="PROSITE" id="PS50850"/>
    </source>
</evidence>
<feature type="transmembrane region" description="Helical" evidence="6">
    <location>
        <begin position="127"/>
        <end position="149"/>
    </location>
</feature>
<feature type="transmembrane region" description="Helical" evidence="6">
    <location>
        <begin position="30"/>
        <end position="47"/>
    </location>
</feature>
<evidence type="ECO:0000313" key="8">
    <source>
        <dbReference type="EMBL" id="RAK36609.1"/>
    </source>
</evidence>
<dbReference type="PANTHER" id="PTHR23528">
    <property type="match status" value="1"/>
</dbReference>
<name>A0A327ZAT9_9ACTN</name>
<dbReference type="InterPro" id="IPR020846">
    <property type="entry name" value="MFS_dom"/>
</dbReference>
<reference evidence="8 9" key="1">
    <citation type="submission" date="2018-06" db="EMBL/GenBank/DDBJ databases">
        <title>Genomic Encyclopedia of Type Strains, Phase III (KMG-III): the genomes of soil and plant-associated and newly described type strains.</title>
        <authorList>
            <person name="Whitman W."/>
        </authorList>
    </citation>
    <scope>NUCLEOTIDE SEQUENCE [LARGE SCALE GENOMIC DNA]</scope>
    <source>
        <strain evidence="8 9">CGMCC 4.7090</strain>
    </source>
</reference>
<feature type="transmembrane region" description="Helical" evidence="6">
    <location>
        <begin position="239"/>
        <end position="263"/>
    </location>
</feature>
<proteinExistence type="predicted"/>
<feature type="region of interest" description="Disordered" evidence="5">
    <location>
        <begin position="1"/>
        <end position="21"/>
    </location>
</feature>
<keyword evidence="3 6" id="KW-1133">Transmembrane helix</keyword>
<dbReference type="GO" id="GO:0022857">
    <property type="term" value="F:transmembrane transporter activity"/>
    <property type="evidence" value="ECO:0007669"/>
    <property type="project" value="InterPro"/>
</dbReference>
<evidence type="ECO:0000256" key="6">
    <source>
        <dbReference type="SAM" id="Phobius"/>
    </source>
</evidence>
<comment type="subcellular location">
    <subcellularLocation>
        <location evidence="1">Cell membrane</location>
        <topology evidence="1">Multi-pass membrane protein</topology>
    </subcellularLocation>
</comment>
<dbReference type="Proteomes" id="UP000249341">
    <property type="component" value="Unassembled WGS sequence"/>
</dbReference>
<evidence type="ECO:0000256" key="2">
    <source>
        <dbReference type="ARBA" id="ARBA00022692"/>
    </source>
</evidence>
<keyword evidence="4 6" id="KW-0472">Membrane</keyword>
<organism evidence="8 9">
    <name type="scientific">Actinoplanes lutulentus</name>
    <dbReference type="NCBI Taxonomy" id="1287878"/>
    <lineage>
        <taxon>Bacteria</taxon>
        <taxon>Bacillati</taxon>
        <taxon>Actinomycetota</taxon>
        <taxon>Actinomycetes</taxon>
        <taxon>Micromonosporales</taxon>
        <taxon>Micromonosporaceae</taxon>
        <taxon>Actinoplanes</taxon>
    </lineage>
</organism>
<feature type="transmembrane region" description="Helical" evidence="6">
    <location>
        <begin position="67"/>
        <end position="90"/>
    </location>
</feature>
<dbReference type="InterPro" id="IPR036259">
    <property type="entry name" value="MFS_trans_sf"/>
</dbReference>
<dbReference type="PROSITE" id="PS50850">
    <property type="entry name" value="MFS"/>
    <property type="match status" value="1"/>
</dbReference>
<evidence type="ECO:0000256" key="5">
    <source>
        <dbReference type="SAM" id="MobiDB-lite"/>
    </source>
</evidence>
<evidence type="ECO:0000256" key="4">
    <source>
        <dbReference type="ARBA" id="ARBA00023136"/>
    </source>
</evidence>
<feature type="transmembrane region" description="Helical" evidence="6">
    <location>
        <begin position="161"/>
        <end position="184"/>
    </location>
</feature>
<feature type="transmembrane region" description="Helical" evidence="6">
    <location>
        <begin position="190"/>
        <end position="209"/>
    </location>
</feature>
<dbReference type="PANTHER" id="PTHR23528:SF1">
    <property type="entry name" value="MAJOR FACILITATOR SUPERFAMILY (MFS) PROFILE DOMAIN-CONTAINING PROTEIN"/>
    <property type="match status" value="1"/>
</dbReference>